<gene>
    <name evidence="2" type="ORF">PCOR1329_LOCUS12675</name>
</gene>
<feature type="compositionally biased region" description="Low complexity" evidence="1">
    <location>
        <begin position="25"/>
        <end position="39"/>
    </location>
</feature>
<evidence type="ECO:0000313" key="2">
    <source>
        <dbReference type="EMBL" id="CAK0806457.1"/>
    </source>
</evidence>
<protein>
    <submittedName>
        <fullName evidence="2">Uncharacterized protein</fullName>
    </submittedName>
</protein>
<dbReference type="EMBL" id="CAUYUJ010003718">
    <property type="protein sequence ID" value="CAK0806457.1"/>
    <property type="molecule type" value="Genomic_DNA"/>
</dbReference>
<evidence type="ECO:0000256" key="1">
    <source>
        <dbReference type="SAM" id="MobiDB-lite"/>
    </source>
</evidence>
<sequence>RRSRSSRSKKRPPRPPPLPLPPLGFPAASPAAAGRAHGGAARRGGGPGAEEMEVPISPAGLDTLLSRMTVALNRVEASQGSAVRGRRAELELLTELGHVRDFMRQAAQDTEHREAFHEIFDECSRVARVRVLCEEVRLSESNCADARLKGCLDSCKAVEAIVLQKGWARSRLRQAVARERELFVDDQSCSGRVLGCRQWSW</sequence>
<feature type="region of interest" description="Disordered" evidence="1">
    <location>
        <begin position="1"/>
        <end position="54"/>
    </location>
</feature>
<feature type="non-terminal residue" evidence="2">
    <location>
        <position position="1"/>
    </location>
</feature>
<proteinExistence type="predicted"/>
<accession>A0ABN9QK78</accession>
<feature type="compositionally biased region" description="Pro residues" evidence="1">
    <location>
        <begin position="14"/>
        <end position="24"/>
    </location>
</feature>
<evidence type="ECO:0000313" key="3">
    <source>
        <dbReference type="Proteomes" id="UP001189429"/>
    </source>
</evidence>
<comment type="caution">
    <text evidence="2">The sequence shown here is derived from an EMBL/GenBank/DDBJ whole genome shotgun (WGS) entry which is preliminary data.</text>
</comment>
<reference evidence="2" key="1">
    <citation type="submission" date="2023-10" db="EMBL/GenBank/DDBJ databases">
        <authorList>
            <person name="Chen Y."/>
            <person name="Shah S."/>
            <person name="Dougan E. K."/>
            <person name="Thang M."/>
            <person name="Chan C."/>
        </authorList>
    </citation>
    <scope>NUCLEOTIDE SEQUENCE [LARGE SCALE GENOMIC DNA]</scope>
</reference>
<name>A0ABN9QK78_9DINO</name>
<keyword evidence="3" id="KW-1185">Reference proteome</keyword>
<dbReference type="Proteomes" id="UP001189429">
    <property type="component" value="Unassembled WGS sequence"/>
</dbReference>
<feature type="non-terminal residue" evidence="2">
    <location>
        <position position="201"/>
    </location>
</feature>
<organism evidence="2 3">
    <name type="scientific">Prorocentrum cordatum</name>
    <dbReference type="NCBI Taxonomy" id="2364126"/>
    <lineage>
        <taxon>Eukaryota</taxon>
        <taxon>Sar</taxon>
        <taxon>Alveolata</taxon>
        <taxon>Dinophyceae</taxon>
        <taxon>Prorocentrales</taxon>
        <taxon>Prorocentraceae</taxon>
        <taxon>Prorocentrum</taxon>
    </lineage>
</organism>
<feature type="compositionally biased region" description="Basic residues" evidence="1">
    <location>
        <begin position="1"/>
        <end position="13"/>
    </location>
</feature>